<organism evidence="2 3">
    <name type="scientific">Niastella populi</name>
    <dbReference type="NCBI Taxonomy" id="550983"/>
    <lineage>
        <taxon>Bacteria</taxon>
        <taxon>Pseudomonadati</taxon>
        <taxon>Bacteroidota</taxon>
        <taxon>Chitinophagia</taxon>
        <taxon>Chitinophagales</taxon>
        <taxon>Chitinophagaceae</taxon>
        <taxon>Niastella</taxon>
    </lineage>
</organism>
<sequence length="66" mass="7483">MSGRGDNNKQGTSGRGASLQSREAFPHNDKPQHKPVNRKTYEIRVDQVPYEVIAEPFTFNGELRII</sequence>
<dbReference type="EMBL" id="LWBP01000100">
    <property type="protein sequence ID" value="OQP63668.1"/>
    <property type="molecule type" value="Genomic_DNA"/>
</dbReference>
<evidence type="ECO:0000256" key="1">
    <source>
        <dbReference type="SAM" id="MobiDB-lite"/>
    </source>
</evidence>
<gene>
    <name evidence="2" type="ORF">A4R26_17000</name>
</gene>
<name>A0A1V9FZH0_9BACT</name>
<proteinExistence type="predicted"/>
<keyword evidence="3" id="KW-1185">Reference proteome</keyword>
<dbReference type="Proteomes" id="UP000192276">
    <property type="component" value="Unassembled WGS sequence"/>
</dbReference>
<accession>A0A1V9FZH0</accession>
<reference evidence="3" key="1">
    <citation type="submission" date="2016-04" db="EMBL/GenBank/DDBJ databases">
        <authorList>
            <person name="Chen L."/>
            <person name="Zhuang W."/>
            <person name="Wang G."/>
        </authorList>
    </citation>
    <scope>NUCLEOTIDE SEQUENCE [LARGE SCALE GENOMIC DNA]</scope>
    <source>
        <strain evidence="3">208</strain>
    </source>
</reference>
<evidence type="ECO:0000313" key="3">
    <source>
        <dbReference type="Proteomes" id="UP000192276"/>
    </source>
</evidence>
<dbReference type="AlphaFoldDB" id="A0A1V9FZH0"/>
<comment type="caution">
    <text evidence="2">The sequence shown here is derived from an EMBL/GenBank/DDBJ whole genome shotgun (WGS) entry which is preliminary data.</text>
</comment>
<dbReference type="RefSeq" id="WP_081163746.1">
    <property type="nucleotide sequence ID" value="NZ_LWBP01000100.1"/>
</dbReference>
<protein>
    <submittedName>
        <fullName evidence="2">Uncharacterized protein</fullName>
    </submittedName>
</protein>
<feature type="region of interest" description="Disordered" evidence="1">
    <location>
        <begin position="1"/>
        <end position="40"/>
    </location>
</feature>
<evidence type="ECO:0000313" key="2">
    <source>
        <dbReference type="EMBL" id="OQP63668.1"/>
    </source>
</evidence>